<dbReference type="AlphaFoldDB" id="A0A328DJ34"/>
<comment type="caution">
    <text evidence="1">The sequence shown here is derived from an EMBL/GenBank/DDBJ whole genome shotgun (WGS) entry which is preliminary data.</text>
</comment>
<protein>
    <submittedName>
        <fullName evidence="1">Uncharacterized protein</fullName>
    </submittedName>
</protein>
<proteinExistence type="predicted"/>
<sequence>MIINPSSLDVGKWCTYVPNLPLDSARGTRAPSATRFLSLAYSIPVSVLKEKLAALGSSGVLADHQLQAKLQEPHLKGPS</sequence>
<organism evidence="1 2">
    <name type="scientific">Cuscuta australis</name>
    <dbReference type="NCBI Taxonomy" id="267555"/>
    <lineage>
        <taxon>Eukaryota</taxon>
        <taxon>Viridiplantae</taxon>
        <taxon>Streptophyta</taxon>
        <taxon>Embryophyta</taxon>
        <taxon>Tracheophyta</taxon>
        <taxon>Spermatophyta</taxon>
        <taxon>Magnoliopsida</taxon>
        <taxon>eudicotyledons</taxon>
        <taxon>Gunneridae</taxon>
        <taxon>Pentapetalae</taxon>
        <taxon>asterids</taxon>
        <taxon>lamiids</taxon>
        <taxon>Solanales</taxon>
        <taxon>Convolvulaceae</taxon>
        <taxon>Cuscuteae</taxon>
        <taxon>Cuscuta</taxon>
        <taxon>Cuscuta subgen. Grammica</taxon>
        <taxon>Cuscuta sect. Cleistogrammica</taxon>
    </lineage>
</organism>
<keyword evidence="2" id="KW-1185">Reference proteome</keyword>
<accession>A0A328DJ34</accession>
<dbReference type="Proteomes" id="UP000249390">
    <property type="component" value="Unassembled WGS sequence"/>
</dbReference>
<evidence type="ECO:0000313" key="1">
    <source>
        <dbReference type="EMBL" id="RAL44063.1"/>
    </source>
</evidence>
<gene>
    <name evidence="1" type="ORF">DM860_014984</name>
</gene>
<evidence type="ECO:0000313" key="2">
    <source>
        <dbReference type="Proteomes" id="UP000249390"/>
    </source>
</evidence>
<reference evidence="1 2" key="1">
    <citation type="submission" date="2018-06" db="EMBL/GenBank/DDBJ databases">
        <title>The Genome of Cuscuta australis (Dodder) Provides Insight into the Evolution of Plant Parasitism.</title>
        <authorList>
            <person name="Liu H."/>
        </authorList>
    </citation>
    <scope>NUCLEOTIDE SEQUENCE [LARGE SCALE GENOMIC DNA]</scope>
    <source>
        <strain evidence="2">cv. Yunnan</strain>
        <tissue evidence="1">Vines</tissue>
    </source>
</reference>
<name>A0A328DJ34_9ASTE</name>
<dbReference type="EMBL" id="NQVE01000148">
    <property type="protein sequence ID" value="RAL44063.1"/>
    <property type="molecule type" value="Genomic_DNA"/>
</dbReference>